<name>A0A3N6RXD1_9GAMM</name>
<evidence type="ECO:0000313" key="1">
    <source>
        <dbReference type="EMBL" id="RQM37758.1"/>
    </source>
</evidence>
<protein>
    <submittedName>
        <fullName evidence="1">Uncharacterized protein</fullName>
    </submittedName>
</protein>
<keyword evidence="2" id="KW-1185">Reference proteome</keyword>
<organism evidence="1 2">
    <name type="scientific">Erwinia psidii</name>
    <dbReference type="NCBI Taxonomy" id="69224"/>
    <lineage>
        <taxon>Bacteria</taxon>
        <taxon>Pseudomonadati</taxon>
        <taxon>Pseudomonadota</taxon>
        <taxon>Gammaproteobacteria</taxon>
        <taxon>Enterobacterales</taxon>
        <taxon>Erwiniaceae</taxon>
        <taxon>Erwinia</taxon>
    </lineage>
</organism>
<proteinExistence type="predicted"/>
<dbReference type="AlphaFoldDB" id="A0A3N6RXD1"/>
<gene>
    <name evidence="1" type="ORF">EB241_12900</name>
</gene>
<dbReference type="EMBL" id="RHHM01000009">
    <property type="protein sequence ID" value="RQM37758.1"/>
    <property type="molecule type" value="Genomic_DNA"/>
</dbReference>
<comment type="caution">
    <text evidence="1">The sequence shown here is derived from an EMBL/GenBank/DDBJ whole genome shotgun (WGS) entry which is preliminary data.</text>
</comment>
<sequence>MFLAIDQIAQPGLSSCLVIYYLVRLFSLNHALFRDTLFVITTILQPPKSSSTGGTQVISGISGLCSGRFYLPHGHR</sequence>
<reference evidence="1 2" key="1">
    <citation type="submission" date="2018-10" db="EMBL/GenBank/DDBJ databases">
        <title>Draft genome sequence for the type isolate of Erwinia psidii, agent causal of bacterial blight in guava (Psidium guajava) and wilt and die-back of Eucalyptus spp.</title>
        <authorList>
            <person name="Hermenegildo P.S."/>
            <person name="Santos S.A."/>
            <person name="Guimaraes L.M.S."/>
            <person name="Vidigal P.M.P."/>
            <person name="Pereira I.C."/>
            <person name="Badel J.L."/>
            <person name="Alfenas-Zerbini P."/>
            <person name="Ferreira M.A.S.V."/>
            <person name="Alfenas A.C."/>
        </authorList>
    </citation>
    <scope>NUCLEOTIDE SEQUENCE [LARGE SCALE GENOMIC DNA]</scope>
    <source>
        <strain evidence="1 2">IBSBF 435</strain>
    </source>
</reference>
<evidence type="ECO:0000313" key="2">
    <source>
        <dbReference type="Proteomes" id="UP000279457"/>
    </source>
</evidence>
<dbReference type="Proteomes" id="UP000279457">
    <property type="component" value="Unassembled WGS sequence"/>
</dbReference>
<accession>A0A3N6RXD1</accession>